<keyword evidence="2" id="KW-0472">Membrane</keyword>
<dbReference type="Pfam" id="PF20237">
    <property type="entry name" value="DUF6594"/>
    <property type="match status" value="1"/>
</dbReference>
<comment type="caution">
    <text evidence="4">The sequence shown here is derived from an EMBL/GenBank/DDBJ whole genome shotgun (WGS) entry which is preliminary data.</text>
</comment>
<proteinExistence type="predicted"/>
<dbReference type="AlphaFoldDB" id="A0A5M9JCX9"/>
<dbReference type="Proteomes" id="UP000322873">
    <property type="component" value="Unassembled WGS sequence"/>
</dbReference>
<evidence type="ECO:0000256" key="2">
    <source>
        <dbReference type="SAM" id="Phobius"/>
    </source>
</evidence>
<reference evidence="4 5" key="1">
    <citation type="submission" date="2019-06" db="EMBL/GenBank/DDBJ databases">
        <title>Genome Sequence of the Brown Rot Fungal Pathogen Monilinia fructicola.</title>
        <authorList>
            <person name="De Miccolis Angelini R.M."/>
            <person name="Landi L."/>
            <person name="Abate D."/>
            <person name="Pollastro S."/>
            <person name="Romanazzi G."/>
            <person name="Faretra F."/>
        </authorList>
    </citation>
    <scope>NUCLEOTIDE SEQUENCE [LARGE SCALE GENOMIC DNA]</scope>
    <source>
        <strain evidence="4 5">Mfrc123</strain>
    </source>
</reference>
<feature type="transmembrane region" description="Helical" evidence="2">
    <location>
        <begin position="134"/>
        <end position="153"/>
    </location>
</feature>
<evidence type="ECO:0000256" key="1">
    <source>
        <dbReference type="SAM" id="MobiDB-lite"/>
    </source>
</evidence>
<feature type="region of interest" description="Disordered" evidence="1">
    <location>
        <begin position="84"/>
        <end position="112"/>
    </location>
</feature>
<dbReference type="PANTHER" id="PTHR34502">
    <property type="entry name" value="DUF6594 DOMAIN-CONTAINING PROTEIN-RELATED"/>
    <property type="match status" value="1"/>
</dbReference>
<name>A0A5M9JCX9_MONFR</name>
<sequence length="244" mass="26909">MGGDLQWHKIDILGRIGYKLAQYNQTLSSFHSIQSLPPASQPDISHYRHYLQTARPIKPNSRSRESYQNGDQFIHQRHPIRFSSSSSFSTSYSSTNDHPIRKTPTRTPLDSPLFPSAHNPIIPPSSHAEDFPTLALAIALSILIPILTFATIPTFLGRMTVVCLVGSGIVGALIQSGLLGIGDVLGSIRGSGSQRREGLLHNLEFDLIMHMSVYAYDNSAQLNITTPPYYPSTSQLLSKQGKKK</sequence>
<protein>
    <recommendedName>
        <fullName evidence="3">DUF6594 domain-containing protein</fullName>
    </recommendedName>
</protein>
<feature type="domain" description="DUF6594" evidence="3">
    <location>
        <begin position="9"/>
        <end position="167"/>
    </location>
</feature>
<evidence type="ECO:0000313" key="5">
    <source>
        <dbReference type="Proteomes" id="UP000322873"/>
    </source>
</evidence>
<keyword evidence="2" id="KW-1133">Transmembrane helix</keyword>
<keyword evidence="5" id="KW-1185">Reference proteome</keyword>
<keyword evidence="2" id="KW-0812">Transmembrane</keyword>
<dbReference type="InterPro" id="IPR046529">
    <property type="entry name" value="DUF6594"/>
</dbReference>
<gene>
    <name evidence="4" type="ORF">EYC84_009013</name>
</gene>
<feature type="transmembrane region" description="Helical" evidence="2">
    <location>
        <begin position="159"/>
        <end position="186"/>
    </location>
</feature>
<dbReference type="PANTHER" id="PTHR34502:SF6">
    <property type="entry name" value="DUF6594 DOMAIN-CONTAINING PROTEIN"/>
    <property type="match status" value="1"/>
</dbReference>
<accession>A0A5M9JCX9</accession>
<organism evidence="4 5">
    <name type="scientific">Monilinia fructicola</name>
    <name type="common">Brown rot fungus</name>
    <name type="synonym">Ciboria fructicola</name>
    <dbReference type="NCBI Taxonomy" id="38448"/>
    <lineage>
        <taxon>Eukaryota</taxon>
        <taxon>Fungi</taxon>
        <taxon>Dikarya</taxon>
        <taxon>Ascomycota</taxon>
        <taxon>Pezizomycotina</taxon>
        <taxon>Leotiomycetes</taxon>
        <taxon>Helotiales</taxon>
        <taxon>Sclerotiniaceae</taxon>
        <taxon>Monilinia</taxon>
    </lineage>
</organism>
<feature type="compositionally biased region" description="Low complexity" evidence="1">
    <location>
        <begin position="84"/>
        <end position="95"/>
    </location>
</feature>
<evidence type="ECO:0000259" key="3">
    <source>
        <dbReference type="Pfam" id="PF20237"/>
    </source>
</evidence>
<dbReference type="EMBL" id="VICG01000012">
    <property type="protein sequence ID" value="KAA8566450.1"/>
    <property type="molecule type" value="Genomic_DNA"/>
</dbReference>
<dbReference type="VEuPathDB" id="FungiDB:MFRU_057g00170"/>
<evidence type="ECO:0000313" key="4">
    <source>
        <dbReference type="EMBL" id="KAA8566450.1"/>
    </source>
</evidence>